<accession>A0A372NXD8</accession>
<name>A0A372NXD8_9SPHI</name>
<organism evidence="1 2">
    <name type="scientific">Mucilaginibacter conchicola</name>
    <dbReference type="NCBI Taxonomy" id="2303333"/>
    <lineage>
        <taxon>Bacteria</taxon>
        <taxon>Pseudomonadati</taxon>
        <taxon>Bacteroidota</taxon>
        <taxon>Sphingobacteriia</taxon>
        <taxon>Sphingobacteriales</taxon>
        <taxon>Sphingobacteriaceae</taxon>
        <taxon>Mucilaginibacter</taxon>
    </lineage>
</organism>
<dbReference type="Proteomes" id="UP000264217">
    <property type="component" value="Unassembled WGS sequence"/>
</dbReference>
<dbReference type="AlphaFoldDB" id="A0A372NXD8"/>
<comment type="caution">
    <text evidence="1">The sequence shown here is derived from an EMBL/GenBank/DDBJ whole genome shotgun (WGS) entry which is preliminary data.</text>
</comment>
<evidence type="ECO:0000313" key="1">
    <source>
        <dbReference type="EMBL" id="RFZ94775.1"/>
    </source>
</evidence>
<keyword evidence="2" id="KW-1185">Reference proteome</keyword>
<reference evidence="1 2" key="1">
    <citation type="submission" date="2018-08" db="EMBL/GenBank/DDBJ databases">
        <title>Mucilaginibacter sp. MYSH2.</title>
        <authorList>
            <person name="Seo T."/>
        </authorList>
    </citation>
    <scope>NUCLEOTIDE SEQUENCE [LARGE SCALE GENOMIC DNA]</scope>
    <source>
        <strain evidence="1 2">MYSH2</strain>
    </source>
</reference>
<dbReference type="RefSeq" id="WP_117390333.1">
    <property type="nucleotide sequence ID" value="NZ_QWDC01000001.1"/>
</dbReference>
<proteinExistence type="predicted"/>
<sequence>MKIKIHAVKPTNNHGMGVVYGHLISSNKSDDFAAVYNQTDTFCKVAGNQVLLITDFDFVQPDDIFAIDSKKLNYKVYRDNKLNLENKLTFTPDASLFSDIENQRLFDFDTYKKFNRK</sequence>
<protein>
    <submittedName>
        <fullName evidence="1">Uncharacterized protein</fullName>
    </submittedName>
</protein>
<evidence type="ECO:0000313" key="2">
    <source>
        <dbReference type="Proteomes" id="UP000264217"/>
    </source>
</evidence>
<dbReference type="EMBL" id="QWDC01000001">
    <property type="protein sequence ID" value="RFZ94775.1"/>
    <property type="molecule type" value="Genomic_DNA"/>
</dbReference>
<gene>
    <name evidence="1" type="ORF">D0C36_04355</name>
</gene>